<proteinExistence type="predicted"/>
<name>A0A318S693_9DEIO</name>
<organism evidence="2 3">
    <name type="scientific">Deinococcus yavapaiensis KR-236</name>
    <dbReference type="NCBI Taxonomy" id="694435"/>
    <lineage>
        <taxon>Bacteria</taxon>
        <taxon>Thermotogati</taxon>
        <taxon>Deinococcota</taxon>
        <taxon>Deinococci</taxon>
        <taxon>Deinococcales</taxon>
        <taxon>Deinococcaceae</taxon>
        <taxon>Deinococcus</taxon>
    </lineage>
</organism>
<accession>A0A318S693</accession>
<dbReference type="InterPro" id="IPR053521">
    <property type="entry name" value="McjB-like"/>
</dbReference>
<evidence type="ECO:0000259" key="1">
    <source>
        <dbReference type="Pfam" id="PF13471"/>
    </source>
</evidence>
<evidence type="ECO:0000313" key="2">
    <source>
        <dbReference type="EMBL" id="PYE53672.1"/>
    </source>
</evidence>
<sequence>MSLASLEHFLLGTSSTLPSRTLLEVTKLVGYAFVHASPDTPDRSQLRFAYRLAAARHEVTKAELIPLLRAWRDASIDVLLIKGFALAEFEYAASGARHYGDIDIVIHDENTAVAERLARRLGWRVDWRRPPGAWFDHEVLRLVSPSGVAHVEVQRHPTQRTLLGQSRQRRVQRLSWQAARRVTWEGMDVHLLSPVDAVLVPLVLGRAWYCDPSERWVFKPQDYTDMQQLIERHGVTLEAVTARAEQFGARRTLLQVLKILDPWRRHVRLERLTAPERAAFDASIREERGDVELDWRMVRAWDLSTLVLTKFPLYLADMTRELPHYLAVRAMLRPESNVHALFEKLDELPFGSSPTIDVQRVARGVKWTMWLYGKREDVCLPRSLTLYVALRRYGYRPVFVSGVRRVGGAVVGHAWIELDGKPLRYFDAEFVRRRYTVNIEHASP</sequence>
<dbReference type="Pfam" id="PF13471">
    <property type="entry name" value="Transglut_core3"/>
    <property type="match status" value="1"/>
</dbReference>
<keyword evidence="3" id="KW-1185">Reference proteome</keyword>
<dbReference type="Proteomes" id="UP000248326">
    <property type="component" value="Unassembled WGS sequence"/>
</dbReference>
<dbReference type="AlphaFoldDB" id="A0A318S693"/>
<dbReference type="InterPro" id="IPR039498">
    <property type="entry name" value="NTP_transf_5"/>
</dbReference>
<dbReference type="EMBL" id="QJSX01000008">
    <property type="protein sequence ID" value="PYE53672.1"/>
    <property type="molecule type" value="Genomic_DNA"/>
</dbReference>
<dbReference type="NCBIfam" id="NF033537">
    <property type="entry name" value="lasso_biosyn_B2"/>
    <property type="match status" value="1"/>
</dbReference>
<dbReference type="Gene3D" id="3.30.460.40">
    <property type="match status" value="1"/>
</dbReference>
<feature type="domain" description="Microcin J25-processing protein McjB C-terminal" evidence="1">
    <location>
        <begin position="352"/>
        <end position="437"/>
    </location>
</feature>
<reference evidence="2 3" key="1">
    <citation type="submission" date="2018-06" db="EMBL/GenBank/DDBJ databases">
        <title>Genomic Encyclopedia of Type Strains, Phase IV (KMG-IV): sequencing the most valuable type-strain genomes for metagenomic binning, comparative biology and taxonomic classification.</title>
        <authorList>
            <person name="Goeker M."/>
        </authorList>
    </citation>
    <scope>NUCLEOTIDE SEQUENCE [LARGE SCALE GENOMIC DNA]</scope>
    <source>
        <strain evidence="2 3">DSM 18048</strain>
    </source>
</reference>
<comment type="caution">
    <text evidence="2">The sequence shown here is derived from an EMBL/GenBank/DDBJ whole genome shotgun (WGS) entry which is preliminary data.</text>
</comment>
<gene>
    <name evidence="2" type="ORF">DES52_108203</name>
</gene>
<protein>
    <submittedName>
        <fullName evidence="2">Transglutaminase superfamily protein</fullName>
    </submittedName>
</protein>
<evidence type="ECO:0000313" key="3">
    <source>
        <dbReference type="Proteomes" id="UP000248326"/>
    </source>
</evidence>
<dbReference type="InterPro" id="IPR032708">
    <property type="entry name" value="McjB_C"/>
</dbReference>
<dbReference type="Pfam" id="PF14907">
    <property type="entry name" value="NTP_transf_5"/>
    <property type="match status" value="1"/>
</dbReference>